<dbReference type="PROSITE" id="PS50850">
    <property type="entry name" value="MFS"/>
    <property type="match status" value="1"/>
</dbReference>
<protein>
    <recommendedName>
        <fullName evidence="8">Major facilitator superfamily (MFS) profile domain-containing protein</fullName>
    </recommendedName>
</protein>
<evidence type="ECO:0000256" key="3">
    <source>
        <dbReference type="ARBA" id="ARBA00022989"/>
    </source>
</evidence>
<feature type="region of interest" description="Disordered" evidence="6">
    <location>
        <begin position="528"/>
        <end position="547"/>
    </location>
</feature>
<feature type="compositionally biased region" description="Polar residues" evidence="6">
    <location>
        <begin position="11"/>
        <end position="42"/>
    </location>
</feature>
<evidence type="ECO:0000256" key="7">
    <source>
        <dbReference type="SAM" id="Phobius"/>
    </source>
</evidence>
<feature type="transmembrane region" description="Helical" evidence="7">
    <location>
        <begin position="170"/>
        <end position="188"/>
    </location>
</feature>
<dbReference type="PANTHER" id="PTHR23501">
    <property type="entry name" value="MAJOR FACILITATOR SUPERFAMILY"/>
    <property type="match status" value="1"/>
</dbReference>
<dbReference type="InterPro" id="IPR020846">
    <property type="entry name" value="MFS_dom"/>
</dbReference>
<feature type="transmembrane region" description="Helical" evidence="7">
    <location>
        <begin position="330"/>
        <end position="350"/>
    </location>
</feature>
<organism evidence="9 10">
    <name type="scientific">Fusarium oxysporum (strain Fo5176)</name>
    <name type="common">Fusarium vascular wilt</name>
    <dbReference type="NCBI Taxonomy" id="660025"/>
    <lineage>
        <taxon>Eukaryota</taxon>
        <taxon>Fungi</taxon>
        <taxon>Dikarya</taxon>
        <taxon>Ascomycota</taxon>
        <taxon>Pezizomycotina</taxon>
        <taxon>Sordariomycetes</taxon>
        <taxon>Hypocreomycetidae</taxon>
        <taxon>Hypocreales</taxon>
        <taxon>Nectriaceae</taxon>
        <taxon>Fusarium</taxon>
        <taxon>Fusarium oxysporum species complex</taxon>
    </lineage>
</organism>
<dbReference type="SUPFAM" id="SSF103473">
    <property type="entry name" value="MFS general substrate transporter"/>
    <property type="match status" value="1"/>
</dbReference>
<reference evidence="9" key="2">
    <citation type="submission" date="2025-08" db="UniProtKB">
        <authorList>
            <consortium name="EnsemblFungi"/>
        </authorList>
    </citation>
    <scope>IDENTIFICATION</scope>
    <source>
        <strain evidence="9">4287 / CBS 123668 / FGSC 9935 / NRRL 34936</strain>
    </source>
</reference>
<dbReference type="Proteomes" id="UP000002489">
    <property type="component" value="Unassembled WGS sequence"/>
</dbReference>
<dbReference type="InterPro" id="IPR011701">
    <property type="entry name" value="MFS"/>
</dbReference>
<dbReference type="Gene3D" id="1.20.1250.20">
    <property type="entry name" value="MFS general substrate transporter like domains"/>
    <property type="match status" value="1"/>
</dbReference>
<dbReference type="AlphaFoldDB" id="A0A0D2XA82"/>
<feature type="transmembrane region" description="Helical" evidence="7">
    <location>
        <begin position="362"/>
        <end position="382"/>
    </location>
</feature>
<feature type="transmembrane region" description="Helical" evidence="7">
    <location>
        <begin position="230"/>
        <end position="250"/>
    </location>
</feature>
<dbReference type="GO" id="GO:0005886">
    <property type="term" value="C:plasma membrane"/>
    <property type="evidence" value="ECO:0007669"/>
    <property type="project" value="TreeGrafter"/>
</dbReference>
<feature type="transmembrane region" description="Helical" evidence="7">
    <location>
        <begin position="288"/>
        <end position="310"/>
    </location>
</feature>
<keyword evidence="4 7" id="KW-0472">Membrane</keyword>
<keyword evidence="2 7" id="KW-0812">Transmembrane</keyword>
<feature type="transmembrane region" description="Helical" evidence="7">
    <location>
        <begin position="111"/>
        <end position="128"/>
    </location>
</feature>
<feature type="transmembrane region" description="Helical" evidence="7">
    <location>
        <begin position="200"/>
        <end position="224"/>
    </location>
</feature>
<dbReference type="EnsemblFungi" id="FOXG_00797T0">
    <property type="protein sequence ID" value="FOXG_00797P0"/>
    <property type="gene ID" value="FOXG_00797"/>
</dbReference>
<keyword evidence="3 7" id="KW-1133">Transmembrane helix</keyword>
<evidence type="ECO:0000256" key="5">
    <source>
        <dbReference type="ARBA" id="ARBA00023180"/>
    </source>
</evidence>
<evidence type="ECO:0000259" key="8">
    <source>
        <dbReference type="PROSITE" id="PS50850"/>
    </source>
</evidence>
<feature type="transmembrane region" description="Helical" evidence="7">
    <location>
        <begin position="418"/>
        <end position="445"/>
    </location>
</feature>
<dbReference type="InterPro" id="IPR036259">
    <property type="entry name" value="MFS_trans_sf"/>
</dbReference>
<keyword evidence="5" id="KW-0325">Glycoprotein</keyword>
<reference evidence="10" key="1">
    <citation type="journal article" date="2012" name="Mol. Plant Microbe Interact.">
        <title>A highly conserved effector in Fusarium oxysporum is required for full virulence on Arabidopsis.</title>
        <authorList>
            <person name="Thatcher L.F."/>
            <person name="Gardiner D.M."/>
            <person name="Kazan K."/>
            <person name="Manners J."/>
        </authorList>
    </citation>
    <scope>NUCLEOTIDE SEQUENCE [LARGE SCALE GENOMIC DNA]</scope>
    <source>
        <strain evidence="10">Fo5176</strain>
    </source>
</reference>
<evidence type="ECO:0000256" key="2">
    <source>
        <dbReference type="ARBA" id="ARBA00022692"/>
    </source>
</evidence>
<feature type="transmembrane region" description="Helical" evidence="7">
    <location>
        <begin position="388"/>
        <end position="406"/>
    </location>
</feature>
<feature type="transmembrane region" description="Helical" evidence="7">
    <location>
        <begin position="74"/>
        <end position="99"/>
    </location>
</feature>
<feature type="transmembrane region" description="Helical" evidence="7">
    <location>
        <begin position="140"/>
        <end position="158"/>
    </location>
</feature>
<evidence type="ECO:0000256" key="1">
    <source>
        <dbReference type="ARBA" id="ARBA00004141"/>
    </source>
</evidence>
<accession>A0A0D2XA82</accession>
<evidence type="ECO:0000313" key="9">
    <source>
        <dbReference type="EnsemblFungi" id="FOXG_00797P0"/>
    </source>
</evidence>
<comment type="subcellular location">
    <subcellularLocation>
        <location evidence="1">Membrane</location>
        <topology evidence="1">Multi-pass membrane protein</topology>
    </subcellularLocation>
</comment>
<evidence type="ECO:0000256" key="6">
    <source>
        <dbReference type="SAM" id="MobiDB-lite"/>
    </source>
</evidence>
<dbReference type="PANTHER" id="PTHR23501:SF39">
    <property type="entry name" value="MULTIDRUG TRANSPORTER, PUTATIVE (AFU_ORTHOLOGUE AFUA_1G05010)-RELATED"/>
    <property type="match status" value="1"/>
</dbReference>
<name>A0A0D2XA82_FUSOF</name>
<evidence type="ECO:0000256" key="4">
    <source>
        <dbReference type="ARBA" id="ARBA00023136"/>
    </source>
</evidence>
<evidence type="ECO:0000313" key="10">
    <source>
        <dbReference type="Proteomes" id="UP000002489"/>
    </source>
</evidence>
<sequence>MISLARKAIKANQQRKQAQTNQAPMELQETGSDATKQAPQQPQCRHMEAYESSSGKCVACASEKKAARIYRWKIILGLVAPFALQALDSTIIASALPWIASDFGEISQLNWIVSAFNLTSAAFIPFWAQMADVFGRNASINAAIILMLIGSALCTGAPTNAFPVLLLGRGFQGLAAAGLNVVVRTILADRVSLQENAKNWAIFSLVGGVSYGLGPVVGCLGYLTNADWRWCFAINLPIAAVALIIVFFVLRKELLGPQPIPELNETAETGRRTKFVARLKTVDVGGQLLFILGFGLVILALTWGGATYSWSSPAVIVPLVLVRGYDSDKAGVQLLYFVPGLGAGVYICSFMCNKWPRMTFPCIFLGTLTEAVGLGVLAWAIYANRLSVIYGMMALVGCGSGMRFMASPLHGIGLFRHLRASVIGLMAVAIPFGGTIGLTIMSTVFNNTSGLDSHSDFSSELIQYQAFPITWFIGNVKLGQGPPGEDGPTDIVVKGSYLLKLVRGQEKLKIEKNAYRLNSSHSGTWSEAVASDQSVNASRPLQGSPQV</sequence>
<dbReference type="Pfam" id="PF07690">
    <property type="entry name" value="MFS_1"/>
    <property type="match status" value="1"/>
</dbReference>
<feature type="region of interest" description="Disordered" evidence="6">
    <location>
        <begin position="10"/>
        <end position="42"/>
    </location>
</feature>
<dbReference type="GO" id="GO:0022857">
    <property type="term" value="F:transmembrane transporter activity"/>
    <property type="evidence" value="ECO:0007669"/>
    <property type="project" value="InterPro"/>
</dbReference>
<feature type="domain" description="Major facilitator superfamily (MFS) profile" evidence="8">
    <location>
        <begin position="74"/>
        <end position="483"/>
    </location>
</feature>
<proteinExistence type="predicted"/>